<sequence>MDMLELQEQFIGELLDAITEPWERIEVHYENFAWSDGSSEIYVANRFLGDEKIDVDLSVEALDALAALQEHPPQGQSEAWTWLTFTLYATGKYHFDYQYGVPPLVAREIAANR</sequence>
<dbReference type="OrthoDB" id="9156031at2"/>
<dbReference type="RefSeq" id="WP_125241293.1">
    <property type="nucleotide sequence ID" value="NZ_RSED01000001.1"/>
</dbReference>
<dbReference type="SUPFAM" id="SSF160424">
    <property type="entry name" value="BH3703-like"/>
    <property type="match status" value="1"/>
</dbReference>
<comment type="caution">
    <text evidence="1">The sequence shown here is derived from an EMBL/GenBank/DDBJ whole genome shotgun (WGS) entry which is preliminary data.</text>
</comment>
<keyword evidence="2" id="KW-1185">Reference proteome</keyword>
<dbReference type="Gene3D" id="3.30.500.20">
    <property type="entry name" value="BH3703-like domains"/>
    <property type="match status" value="1"/>
</dbReference>
<dbReference type="InterPro" id="IPR036170">
    <property type="entry name" value="YezG-like_sf"/>
</dbReference>
<evidence type="ECO:0008006" key="3">
    <source>
        <dbReference type="Google" id="ProtNLM"/>
    </source>
</evidence>
<name>A0A3R8T7Z3_9BURK</name>
<accession>A0A3R8T7Z3</accession>
<gene>
    <name evidence="1" type="ORF">EIP75_00685</name>
</gene>
<dbReference type="AlphaFoldDB" id="A0A3R8T7Z3"/>
<reference evidence="1 2" key="1">
    <citation type="submission" date="2018-12" db="EMBL/GenBank/DDBJ databases">
        <title>The whole draft genome of Aquabacterium sp. SJQ9.</title>
        <authorList>
            <person name="Sun L."/>
            <person name="Gao X."/>
            <person name="Chen W."/>
            <person name="Huang K."/>
        </authorList>
    </citation>
    <scope>NUCLEOTIDE SEQUENCE [LARGE SCALE GENOMIC DNA]</scope>
    <source>
        <strain evidence="1 2">SJQ9</strain>
    </source>
</reference>
<evidence type="ECO:0000313" key="1">
    <source>
        <dbReference type="EMBL" id="RRS06150.1"/>
    </source>
</evidence>
<organism evidence="1 2">
    <name type="scientific">Aquabacterium soli</name>
    <dbReference type="NCBI Taxonomy" id="2493092"/>
    <lineage>
        <taxon>Bacteria</taxon>
        <taxon>Pseudomonadati</taxon>
        <taxon>Pseudomonadota</taxon>
        <taxon>Betaproteobacteria</taxon>
        <taxon>Burkholderiales</taxon>
        <taxon>Aquabacterium</taxon>
    </lineage>
</organism>
<protein>
    <recommendedName>
        <fullName evidence="3">DUF600 family protein</fullName>
    </recommendedName>
</protein>
<proteinExistence type="predicted"/>
<dbReference type="Proteomes" id="UP000269265">
    <property type="component" value="Unassembled WGS sequence"/>
</dbReference>
<dbReference type="EMBL" id="RSED01000001">
    <property type="protein sequence ID" value="RRS06150.1"/>
    <property type="molecule type" value="Genomic_DNA"/>
</dbReference>
<evidence type="ECO:0000313" key="2">
    <source>
        <dbReference type="Proteomes" id="UP000269265"/>
    </source>
</evidence>